<keyword evidence="6" id="KW-1185">Reference proteome</keyword>
<feature type="domain" description="Peptidase S8/S53" evidence="4">
    <location>
        <begin position="166"/>
        <end position="405"/>
    </location>
</feature>
<dbReference type="Pfam" id="PF00082">
    <property type="entry name" value="Peptidase_S8"/>
    <property type="match status" value="1"/>
</dbReference>
<organism evidence="5 6">
    <name type="scientific">Cellulomonas chitinilytica</name>
    <dbReference type="NCBI Taxonomy" id="398759"/>
    <lineage>
        <taxon>Bacteria</taxon>
        <taxon>Bacillati</taxon>
        <taxon>Actinomycetota</taxon>
        <taxon>Actinomycetes</taxon>
        <taxon>Micrococcales</taxon>
        <taxon>Cellulomonadaceae</taxon>
        <taxon>Cellulomonas</taxon>
    </lineage>
</organism>
<feature type="compositionally biased region" description="Gly residues" evidence="3">
    <location>
        <begin position="138"/>
        <end position="149"/>
    </location>
</feature>
<keyword evidence="2" id="KW-0645">Protease</keyword>
<protein>
    <recommendedName>
        <fullName evidence="4">Peptidase S8/S53 domain-containing protein</fullName>
    </recommendedName>
</protein>
<comment type="similarity">
    <text evidence="1 2">Belongs to the peptidase S8 family.</text>
</comment>
<evidence type="ECO:0000313" key="6">
    <source>
        <dbReference type="Proteomes" id="UP000632740"/>
    </source>
</evidence>
<accession>A0A919TYR3</accession>
<dbReference type="PANTHER" id="PTHR43399:SF4">
    <property type="entry name" value="CELL WALL-ASSOCIATED PROTEASE"/>
    <property type="match status" value="1"/>
</dbReference>
<dbReference type="AlphaFoldDB" id="A0A919TYR3"/>
<evidence type="ECO:0000256" key="2">
    <source>
        <dbReference type="PROSITE-ProRule" id="PRU01240"/>
    </source>
</evidence>
<dbReference type="CDD" id="cd00306">
    <property type="entry name" value="Peptidases_S8_S53"/>
    <property type="match status" value="1"/>
</dbReference>
<dbReference type="SUPFAM" id="SSF52743">
    <property type="entry name" value="Subtilisin-like"/>
    <property type="match status" value="1"/>
</dbReference>
<feature type="active site" description="Charge relay system" evidence="2">
    <location>
        <position position="387"/>
    </location>
</feature>
<keyword evidence="2" id="KW-0378">Hydrolase</keyword>
<sequence>MADKGSAAGGVTMDVSHDGPGTENDPIEAIVALEHLRLVQRLLARHEVRCEVPDERTSVDLGLALLQLAPRDADHLVASLPPVPPDHPGYQAWAKRRRHGLAANDDDVLTSVRASFEGRYAGWVPTLGKNRLVGSVSGGGGSVSHGGGEPPTRAKRPASWRLGTAGDGMSVGILDTALFAHPDLAGGYRGNSPRDVLAVPAATDALPFAAGHATFVAGLILDRAPGATVRVRGVLDDKGNAKSWDVATAIVELGRTGIQILNLSLVCYTADNKPPLALSTAVDRLPQDVLVIACAGNHGDPRLGLGDEHRVPSWPAALDDVVAVGSAMPGSGAGTFKLSPFTPQDAEWIDVLVAGEGVTSTYFTGHGTAPGAASADFEGWARWEGTSFSAAVLSGEVAARASARQISPRAAYAELRPALQNQPLDRPDDGPYLPPFLPL</sequence>
<comment type="caution">
    <text evidence="5">The sequence shown here is derived from an EMBL/GenBank/DDBJ whole genome shotgun (WGS) entry which is preliminary data.</text>
</comment>
<evidence type="ECO:0000313" key="5">
    <source>
        <dbReference type="EMBL" id="GIG20003.1"/>
    </source>
</evidence>
<dbReference type="PANTHER" id="PTHR43399">
    <property type="entry name" value="SUBTILISIN-RELATED"/>
    <property type="match status" value="1"/>
</dbReference>
<dbReference type="InterPro" id="IPR000209">
    <property type="entry name" value="Peptidase_S8/S53_dom"/>
</dbReference>
<proteinExistence type="inferred from homology"/>
<dbReference type="InterPro" id="IPR051048">
    <property type="entry name" value="Peptidase_S8/S53_subtilisin"/>
</dbReference>
<feature type="region of interest" description="Disordered" evidence="3">
    <location>
        <begin position="138"/>
        <end position="159"/>
    </location>
</feature>
<dbReference type="GO" id="GO:0004252">
    <property type="term" value="F:serine-type endopeptidase activity"/>
    <property type="evidence" value="ECO:0007669"/>
    <property type="project" value="UniProtKB-UniRule"/>
</dbReference>
<dbReference type="InterPro" id="IPR036852">
    <property type="entry name" value="Peptidase_S8/S53_dom_sf"/>
</dbReference>
<evidence type="ECO:0000256" key="1">
    <source>
        <dbReference type="ARBA" id="ARBA00011073"/>
    </source>
</evidence>
<feature type="region of interest" description="Disordered" evidence="3">
    <location>
        <begin position="1"/>
        <end position="23"/>
    </location>
</feature>
<feature type="active site" description="Charge relay system" evidence="2">
    <location>
        <position position="175"/>
    </location>
</feature>
<dbReference type="PROSITE" id="PS51892">
    <property type="entry name" value="SUBTILASE"/>
    <property type="match status" value="1"/>
</dbReference>
<dbReference type="EMBL" id="BONK01000002">
    <property type="protein sequence ID" value="GIG20003.1"/>
    <property type="molecule type" value="Genomic_DNA"/>
</dbReference>
<dbReference type="GO" id="GO:0006508">
    <property type="term" value="P:proteolysis"/>
    <property type="evidence" value="ECO:0007669"/>
    <property type="project" value="UniProtKB-KW"/>
</dbReference>
<keyword evidence="2" id="KW-0720">Serine protease</keyword>
<dbReference type="Proteomes" id="UP000632740">
    <property type="component" value="Unassembled WGS sequence"/>
</dbReference>
<evidence type="ECO:0000259" key="4">
    <source>
        <dbReference type="Pfam" id="PF00082"/>
    </source>
</evidence>
<evidence type="ECO:0000256" key="3">
    <source>
        <dbReference type="SAM" id="MobiDB-lite"/>
    </source>
</evidence>
<feature type="region of interest" description="Disordered" evidence="3">
    <location>
        <begin position="417"/>
        <end position="439"/>
    </location>
</feature>
<reference evidence="5" key="1">
    <citation type="submission" date="2021-01" db="EMBL/GenBank/DDBJ databases">
        <title>Whole genome shotgun sequence of Cellulomonas chitinilytica NBRC 110799.</title>
        <authorList>
            <person name="Komaki H."/>
            <person name="Tamura T."/>
        </authorList>
    </citation>
    <scope>NUCLEOTIDE SEQUENCE</scope>
    <source>
        <strain evidence="5">NBRC 110799</strain>
    </source>
</reference>
<dbReference type="Gene3D" id="3.40.50.200">
    <property type="entry name" value="Peptidase S8/S53 domain"/>
    <property type="match status" value="1"/>
</dbReference>
<feature type="active site" description="Charge relay system" evidence="2">
    <location>
        <position position="212"/>
    </location>
</feature>
<name>A0A919TYR3_9CELL</name>
<gene>
    <name evidence="5" type="ORF">Cch01nite_07270</name>
</gene>